<evidence type="ECO:0000313" key="4">
    <source>
        <dbReference type="Proteomes" id="UP001501822"/>
    </source>
</evidence>
<feature type="region of interest" description="Disordered" evidence="1">
    <location>
        <begin position="83"/>
        <end position="102"/>
    </location>
</feature>
<protein>
    <recommendedName>
        <fullName evidence="2">Transcription regulator PadR N-terminal domain-containing protein</fullName>
    </recommendedName>
</protein>
<evidence type="ECO:0000313" key="3">
    <source>
        <dbReference type="EMBL" id="GAA0314695.1"/>
    </source>
</evidence>
<dbReference type="Pfam" id="PF03551">
    <property type="entry name" value="PadR"/>
    <property type="match status" value="1"/>
</dbReference>
<dbReference type="InterPro" id="IPR005149">
    <property type="entry name" value="Tscrpt_reg_PadR_N"/>
</dbReference>
<sequence>MTLQTILVLKLMLSDPAKRRFGLELCAQTGQPSGTIYPILARLEHFGWIERHKEPAAEHLAEGRRARYYYTLTDEGAVRASAALERAERSRGHAAKPRSVTS</sequence>
<dbReference type="InterPro" id="IPR036388">
    <property type="entry name" value="WH-like_DNA-bd_sf"/>
</dbReference>
<reference evidence="4" key="1">
    <citation type="journal article" date="2019" name="Int. J. Syst. Evol. Microbiol.">
        <title>The Global Catalogue of Microorganisms (GCM) 10K type strain sequencing project: providing services to taxonomists for standard genome sequencing and annotation.</title>
        <authorList>
            <consortium name="The Broad Institute Genomics Platform"/>
            <consortium name="The Broad Institute Genome Sequencing Center for Infectious Disease"/>
            <person name="Wu L."/>
            <person name="Ma J."/>
        </authorList>
    </citation>
    <scope>NUCLEOTIDE SEQUENCE [LARGE SCALE GENOMIC DNA]</scope>
    <source>
        <strain evidence="4">JCM 3146</strain>
    </source>
</reference>
<dbReference type="EMBL" id="BAAABM010000002">
    <property type="protein sequence ID" value="GAA0314695.1"/>
    <property type="molecule type" value="Genomic_DNA"/>
</dbReference>
<gene>
    <name evidence="3" type="ORF">GCM10010151_00960</name>
</gene>
<dbReference type="SUPFAM" id="SSF46785">
    <property type="entry name" value="Winged helix' DNA-binding domain"/>
    <property type="match status" value="1"/>
</dbReference>
<comment type="caution">
    <text evidence="3">The sequence shown here is derived from an EMBL/GenBank/DDBJ whole genome shotgun (WGS) entry which is preliminary data.</text>
</comment>
<dbReference type="RefSeq" id="WP_252809644.1">
    <property type="nucleotide sequence ID" value="NZ_JAMXMX010000030.1"/>
</dbReference>
<accession>A0ABP3FF78</accession>
<feature type="domain" description="Transcription regulator PadR N-terminal" evidence="2">
    <location>
        <begin position="33"/>
        <end position="79"/>
    </location>
</feature>
<keyword evidence="4" id="KW-1185">Reference proteome</keyword>
<proteinExistence type="predicted"/>
<dbReference type="InterPro" id="IPR036390">
    <property type="entry name" value="WH_DNA-bd_sf"/>
</dbReference>
<dbReference type="Gene3D" id="1.10.10.10">
    <property type="entry name" value="Winged helix-like DNA-binding domain superfamily/Winged helix DNA-binding domain"/>
    <property type="match status" value="1"/>
</dbReference>
<organism evidence="3 4">
    <name type="scientific">Actinoallomurus spadix</name>
    <dbReference type="NCBI Taxonomy" id="79912"/>
    <lineage>
        <taxon>Bacteria</taxon>
        <taxon>Bacillati</taxon>
        <taxon>Actinomycetota</taxon>
        <taxon>Actinomycetes</taxon>
        <taxon>Streptosporangiales</taxon>
        <taxon>Thermomonosporaceae</taxon>
        <taxon>Actinoallomurus</taxon>
    </lineage>
</organism>
<evidence type="ECO:0000259" key="2">
    <source>
        <dbReference type="Pfam" id="PF03551"/>
    </source>
</evidence>
<evidence type="ECO:0000256" key="1">
    <source>
        <dbReference type="SAM" id="MobiDB-lite"/>
    </source>
</evidence>
<name>A0ABP3FF78_9ACTN</name>
<dbReference type="Proteomes" id="UP001501822">
    <property type="component" value="Unassembled WGS sequence"/>
</dbReference>